<comment type="similarity">
    <text evidence="2">Belongs to the type IB topoisomerase family.</text>
</comment>
<dbReference type="Pfam" id="PF01028">
    <property type="entry name" value="Topoisom_I"/>
    <property type="match status" value="1"/>
</dbReference>
<gene>
    <name evidence="10" type="primary">topA</name>
    <name evidence="10" type="ORF">GCM10010123_16070</name>
</gene>
<dbReference type="Gene3D" id="3.90.15.10">
    <property type="entry name" value="Topoisomerase I, Chain A, domain 3"/>
    <property type="match status" value="1"/>
</dbReference>
<organism evidence="10 11">
    <name type="scientific">Pilimelia anulata</name>
    <dbReference type="NCBI Taxonomy" id="53371"/>
    <lineage>
        <taxon>Bacteria</taxon>
        <taxon>Bacillati</taxon>
        <taxon>Actinomycetota</taxon>
        <taxon>Actinomycetes</taxon>
        <taxon>Micromonosporales</taxon>
        <taxon>Micromonosporaceae</taxon>
        <taxon>Pilimelia</taxon>
    </lineage>
</organism>
<dbReference type="SUPFAM" id="SSF56349">
    <property type="entry name" value="DNA breaking-rejoining enzymes"/>
    <property type="match status" value="1"/>
</dbReference>
<dbReference type="InterPro" id="IPR013500">
    <property type="entry name" value="TopoI_cat_euk"/>
</dbReference>
<comment type="caution">
    <text evidence="10">The sequence shown here is derived from an EMBL/GenBank/DDBJ whole genome shotgun (WGS) entry which is preliminary data.</text>
</comment>
<evidence type="ECO:0000256" key="4">
    <source>
        <dbReference type="ARBA" id="ARBA00023029"/>
    </source>
</evidence>
<sequence>MRLRRSNPRRPGLARRRRGRGASYTGPDGTPVTDRATLDRLRALAIPPAWRDVWICPDPRGHLQATGVDAAGRRQYLYHPAWREHRDAAKFDRVAAAATRLPRLRRRVAADLDRTGLHRDRVLAVLVALLDSGAFRVGGEESAAADDPTYGLTTLRRAHVRSRRGAVELRYAGKGGVAVRRVVADPRLVAVLRRLRRAPGERLFRYWDRAGRRWCPVRGEDVNAYLRTATGTDFTAKDFRSWWATVHAAASLATRPAARSGRARQRAVRAVMVEVAELLSNTPAVARASYVDPRVLDRYADGDVAAVPADAVSHLDNGDSPARRRIERAVRTLLTTS</sequence>
<dbReference type="GO" id="GO:0003917">
    <property type="term" value="F:DNA topoisomerase type I (single strand cut, ATP-independent) activity"/>
    <property type="evidence" value="ECO:0007669"/>
    <property type="project" value="UniProtKB-EC"/>
</dbReference>
<dbReference type="InterPro" id="IPR001631">
    <property type="entry name" value="TopoI"/>
</dbReference>
<dbReference type="PRINTS" id="PR00416">
    <property type="entry name" value="EUTPISMRASEI"/>
</dbReference>
<protein>
    <recommendedName>
        <fullName evidence="3">DNA topoisomerase</fullName>
        <ecNumber evidence="3">5.6.2.1</ecNumber>
    </recommendedName>
</protein>
<dbReference type="InterPro" id="IPR014711">
    <property type="entry name" value="TopoI_cat_a-hlx-sub_euk"/>
</dbReference>
<dbReference type="Proteomes" id="UP000649739">
    <property type="component" value="Unassembled WGS sequence"/>
</dbReference>
<evidence type="ECO:0000256" key="2">
    <source>
        <dbReference type="ARBA" id="ARBA00006645"/>
    </source>
</evidence>
<reference evidence="10" key="1">
    <citation type="journal article" date="2014" name="Int. J. Syst. Evol. Microbiol.">
        <title>Complete genome sequence of Corynebacterium casei LMG S-19264T (=DSM 44701T), isolated from a smear-ripened cheese.</title>
        <authorList>
            <consortium name="US DOE Joint Genome Institute (JGI-PGF)"/>
            <person name="Walter F."/>
            <person name="Albersmeier A."/>
            <person name="Kalinowski J."/>
            <person name="Ruckert C."/>
        </authorList>
    </citation>
    <scope>NUCLEOTIDE SEQUENCE</scope>
    <source>
        <strain evidence="10">JCM 3090</strain>
    </source>
</reference>
<reference evidence="10" key="2">
    <citation type="submission" date="2020-09" db="EMBL/GenBank/DDBJ databases">
        <authorList>
            <person name="Sun Q."/>
            <person name="Ohkuma M."/>
        </authorList>
    </citation>
    <scope>NUCLEOTIDE SEQUENCE</scope>
    <source>
        <strain evidence="10">JCM 3090</strain>
    </source>
</reference>
<dbReference type="EC" id="5.6.2.1" evidence="3"/>
<evidence type="ECO:0000313" key="10">
    <source>
        <dbReference type="EMBL" id="GGJ87270.1"/>
    </source>
</evidence>
<feature type="region of interest" description="Disordered" evidence="7">
    <location>
        <begin position="1"/>
        <end position="33"/>
    </location>
</feature>
<name>A0A8J3F8I3_9ACTN</name>
<dbReference type="GO" id="GO:0003677">
    <property type="term" value="F:DNA binding"/>
    <property type="evidence" value="ECO:0007669"/>
    <property type="project" value="UniProtKB-KW"/>
</dbReference>
<keyword evidence="4" id="KW-0799">Topoisomerase</keyword>
<dbReference type="GO" id="GO:0006265">
    <property type="term" value="P:DNA topological change"/>
    <property type="evidence" value="ECO:0007669"/>
    <property type="project" value="InterPro"/>
</dbReference>
<dbReference type="InterPro" id="IPR035447">
    <property type="entry name" value="DNA_topo_I_N_sf"/>
</dbReference>
<dbReference type="Pfam" id="PF21338">
    <property type="entry name" value="Top1B_N_bact"/>
    <property type="match status" value="1"/>
</dbReference>
<accession>A0A8J3F8I3</accession>
<dbReference type="PROSITE" id="PS52038">
    <property type="entry name" value="TOPO_IB_2"/>
    <property type="match status" value="1"/>
</dbReference>
<feature type="domain" description="DNA topoisomerase IB N-terminal" evidence="9">
    <location>
        <begin position="23"/>
        <end position="69"/>
    </location>
</feature>
<evidence type="ECO:0000256" key="7">
    <source>
        <dbReference type="SAM" id="MobiDB-lite"/>
    </source>
</evidence>
<dbReference type="AlphaFoldDB" id="A0A8J3F8I3"/>
<evidence type="ECO:0000256" key="1">
    <source>
        <dbReference type="ARBA" id="ARBA00000213"/>
    </source>
</evidence>
<evidence type="ECO:0000256" key="5">
    <source>
        <dbReference type="ARBA" id="ARBA00023125"/>
    </source>
</evidence>
<comment type="catalytic activity">
    <reaction evidence="1">
        <text>ATP-independent breakage of single-stranded DNA, followed by passage and rejoining.</text>
        <dbReference type="EC" id="5.6.2.1"/>
    </reaction>
</comment>
<proteinExistence type="inferred from homology"/>
<dbReference type="InterPro" id="IPR011010">
    <property type="entry name" value="DNA_brk_join_enz"/>
</dbReference>
<evidence type="ECO:0000256" key="6">
    <source>
        <dbReference type="ARBA" id="ARBA00023235"/>
    </source>
</evidence>
<evidence type="ECO:0000259" key="9">
    <source>
        <dbReference type="Pfam" id="PF21338"/>
    </source>
</evidence>
<dbReference type="Gene3D" id="3.30.66.10">
    <property type="entry name" value="DNA topoisomerase I domain"/>
    <property type="match status" value="1"/>
</dbReference>
<dbReference type="Gene3D" id="1.10.132.120">
    <property type="match status" value="1"/>
</dbReference>
<keyword evidence="6" id="KW-0413">Isomerase</keyword>
<keyword evidence="11" id="KW-1185">Reference proteome</keyword>
<dbReference type="RefSeq" id="WP_189169450.1">
    <property type="nucleotide sequence ID" value="NZ_BMQB01000003.1"/>
</dbReference>
<dbReference type="EMBL" id="BMQB01000003">
    <property type="protein sequence ID" value="GGJ87270.1"/>
    <property type="molecule type" value="Genomic_DNA"/>
</dbReference>
<evidence type="ECO:0000256" key="3">
    <source>
        <dbReference type="ARBA" id="ARBA00012891"/>
    </source>
</evidence>
<evidence type="ECO:0000313" key="11">
    <source>
        <dbReference type="Proteomes" id="UP000649739"/>
    </source>
</evidence>
<feature type="domain" description="DNA topoisomerase I catalytic core eukaryotic-type" evidence="8">
    <location>
        <begin position="82"/>
        <end position="288"/>
    </location>
</feature>
<dbReference type="SUPFAM" id="SSF55869">
    <property type="entry name" value="DNA topoisomerase I domain"/>
    <property type="match status" value="1"/>
</dbReference>
<evidence type="ECO:0000259" key="8">
    <source>
        <dbReference type="Pfam" id="PF01028"/>
    </source>
</evidence>
<dbReference type="InterPro" id="IPR049331">
    <property type="entry name" value="Top1B_N_bact"/>
</dbReference>
<feature type="compositionally biased region" description="Basic residues" evidence="7">
    <location>
        <begin position="1"/>
        <end position="20"/>
    </location>
</feature>
<keyword evidence="5" id="KW-0238">DNA-binding</keyword>